<name>A0A4C1XVR5_EUMVA</name>
<comment type="caution">
    <text evidence="2">The sequence shown here is derived from an EMBL/GenBank/DDBJ whole genome shotgun (WGS) entry which is preliminary data.</text>
</comment>
<dbReference type="EMBL" id="BGZK01000952">
    <property type="protein sequence ID" value="GBP66245.1"/>
    <property type="molecule type" value="Genomic_DNA"/>
</dbReference>
<evidence type="ECO:0000259" key="1">
    <source>
        <dbReference type="Pfam" id="PF00078"/>
    </source>
</evidence>
<dbReference type="InterPro" id="IPR000477">
    <property type="entry name" value="RT_dom"/>
</dbReference>
<proteinExistence type="predicted"/>
<feature type="domain" description="Reverse transcriptase" evidence="1">
    <location>
        <begin position="8"/>
        <end position="102"/>
    </location>
</feature>
<dbReference type="Proteomes" id="UP000299102">
    <property type="component" value="Unassembled WGS sequence"/>
</dbReference>
<keyword evidence="3" id="KW-1185">Reference proteome</keyword>
<dbReference type="OrthoDB" id="411871at2759"/>
<reference evidence="2 3" key="1">
    <citation type="journal article" date="2019" name="Commun. Biol.">
        <title>The bagworm genome reveals a unique fibroin gene that provides high tensile strength.</title>
        <authorList>
            <person name="Kono N."/>
            <person name="Nakamura H."/>
            <person name="Ohtoshi R."/>
            <person name="Tomita M."/>
            <person name="Numata K."/>
            <person name="Arakawa K."/>
        </authorList>
    </citation>
    <scope>NUCLEOTIDE SEQUENCE [LARGE SCALE GENOMIC DNA]</scope>
</reference>
<protein>
    <submittedName>
        <fullName evidence="2">115 kDa protein in type-1 retrotransposable element R1DM</fullName>
    </submittedName>
</protein>
<dbReference type="Pfam" id="PF00078">
    <property type="entry name" value="RVT_1"/>
    <property type="match status" value="1"/>
</dbReference>
<dbReference type="AlphaFoldDB" id="A0A4C1XVR5"/>
<gene>
    <name evidence="2" type="ORF">EVAR_85615_1</name>
</gene>
<evidence type="ECO:0000313" key="3">
    <source>
        <dbReference type="Proteomes" id="UP000299102"/>
    </source>
</evidence>
<sequence>MNYARATSKKETTKGCVQRSIVGPTFWNVILDSRLDELSEEEIHYQAFADNVVLIFSDRSITSLQERANSVLLPFMQWEKLNKLKYASHKTKIILFTRKLKYGVPIVRMAGKQIELVNELNLLDLTID</sequence>
<accession>A0A4C1XVR5</accession>
<evidence type="ECO:0000313" key="2">
    <source>
        <dbReference type="EMBL" id="GBP66245.1"/>
    </source>
</evidence>
<organism evidence="2 3">
    <name type="scientific">Eumeta variegata</name>
    <name type="common">Bagworm moth</name>
    <name type="synonym">Eumeta japonica</name>
    <dbReference type="NCBI Taxonomy" id="151549"/>
    <lineage>
        <taxon>Eukaryota</taxon>
        <taxon>Metazoa</taxon>
        <taxon>Ecdysozoa</taxon>
        <taxon>Arthropoda</taxon>
        <taxon>Hexapoda</taxon>
        <taxon>Insecta</taxon>
        <taxon>Pterygota</taxon>
        <taxon>Neoptera</taxon>
        <taxon>Endopterygota</taxon>
        <taxon>Lepidoptera</taxon>
        <taxon>Glossata</taxon>
        <taxon>Ditrysia</taxon>
        <taxon>Tineoidea</taxon>
        <taxon>Psychidae</taxon>
        <taxon>Oiketicinae</taxon>
        <taxon>Eumeta</taxon>
    </lineage>
</organism>